<evidence type="ECO:0000259" key="9">
    <source>
        <dbReference type="Pfam" id="PF11967"/>
    </source>
</evidence>
<gene>
    <name evidence="7 10" type="primary">recO</name>
    <name evidence="10" type="ORF">GCM10011611_54330</name>
</gene>
<evidence type="ECO:0000256" key="8">
    <source>
        <dbReference type="SAM" id="MobiDB-lite"/>
    </source>
</evidence>
<dbReference type="InterPro" id="IPR003717">
    <property type="entry name" value="RecO"/>
</dbReference>
<evidence type="ECO:0000256" key="1">
    <source>
        <dbReference type="ARBA" id="ARBA00007452"/>
    </source>
</evidence>
<evidence type="ECO:0000256" key="7">
    <source>
        <dbReference type="HAMAP-Rule" id="MF_00201"/>
    </source>
</evidence>
<evidence type="ECO:0000256" key="5">
    <source>
        <dbReference type="ARBA" id="ARBA00023204"/>
    </source>
</evidence>
<comment type="similarity">
    <text evidence="1 7">Belongs to the RecO family.</text>
</comment>
<keyword evidence="4 7" id="KW-0233">DNA recombination</keyword>
<accession>A0A8J2YZ04</accession>
<dbReference type="Proteomes" id="UP000646365">
    <property type="component" value="Unassembled WGS sequence"/>
</dbReference>
<dbReference type="SUPFAM" id="SSF50249">
    <property type="entry name" value="Nucleic acid-binding proteins"/>
    <property type="match status" value="1"/>
</dbReference>
<dbReference type="InterPro" id="IPR022572">
    <property type="entry name" value="DNA_rep/recomb_RecO_N"/>
</dbReference>
<reference evidence="10" key="1">
    <citation type="journal article" date="2014" name="Int. J. Syst. Evol. Microbiol.">
        <title>Complete genome sequence of Corynebacterium casei LMG S-19264T (=DSM 44701T), isolated from a smear-ripened cheese.</title>
        <authorList>
            <consortium name="US DOE Joint Genome Institute (JGI-PGF)"/>
            <person name="Walter F."/>
            <person name="Albersmeier A."/>
            <person name="Kalinowski J."/>
            <person name="Ruckert C."/>
        </authorList>
    </citation>
    <scope>NUCLEOTIDE SEQUENCE</scope>
    <source>
        <strain evidence="10">CGMCC 1.15725</strain>
    </source>
</reference>
<evidence type="ECO:0000256" key="3">
    <source>
        <dbReference type="ARBA" id="ARBA00022763"/>
    </source>
</evidence>
<keyword evidence="3 7" id="KW-0227">DNA damage</keyword>
<protein>
    <recommendedName>
        <fullName evidence="2 7">DNA repair protein RecO</fullName>
    </recommendedName>
    <alternativeName>
        <fullName evidence="6 7">Recombination protein O</fullName>
    </alternativeName>
</protein>
<dbReference type="GO" id="GO:0006302">
    <property type="term" value="P:double-strand break repair"/>
    <property type="evidence" value="ECO:0007669"/>
    <property type="project" value="TreeGrafter"/>
</dbReference>
<organism evidence="10 11">
    <name type="scientific">Aliidongia dinghuensis</name>
    <dbReference type="NCBI Taxonomy" id="1867774"/>
    <lineage>
        <taxon>Bacteria</taxon>
        <taxon>Pseudomonadati</taxon>
        <taxon>Pseudomonadota</taxon>
        <taxon>Alphaproteobacteria</taxon>
        <taxon>Rhodospirillales</taxon>
        <taxon>Dongiaceae</taxon>
        <taxon>Aliidongia</taxon>
    </lineage>
</organism>
<dbReference type="HAMAP" id="MF_00201">
    <property type="entry name" value="RecO"/>
    <property type="match status" value="1"/>
</dbReference>
<dbReference type="Pfam" id="PF11967">
    <property type="entry name" value="RecO_N"/>
    <property type="match status" value="1"/>
</dbReference>
<dbReference type="PANTHER" id="PTHR33991">
    <property type="entry name" value="DNA REPAIR PROTEIN RECO"/>
    <property type="match status" value="1"/>
</dbReference>
<dbReference type="RefSeq" id="WP_189051314.1">
    <property type="nucleotide sequence ID" value="NZ_BMJQ01000017.1"/>
</dbReference>
<dbReference type="NCBIfam" id="TIGR00613">
    <property type="entry name" value="reco"/>
    <property type="match status" value="1"/>
</dbReference>
<evidence type="ECO:0000313" key="10">
    <source>
        <dbReference type="EMBL" id="GGF41007.1"/>
    </source>
</evidence>
<sequence length="269" mass="29042">MDWTDEAIVLGARRQGEGSLIVSLLTRAHGRQRGLVRGGAKSRQRGAYEPGTHVTATWRARLEEHLGHLQIEPGTSYVAGLLDDPLRLGCLEAAVALTEVALPEREAHPAAFDGLIRLLGALDRDEGYAAAHLAWEVDLLRELGYGLDLTACAVTGSRDDLAWVSPRTGRAVSQDAGVAYKDRLLVLPRLLGGLGSGGSDAEDLLDGLALTASFLERQALAPYGRGLPPARTRYVDRLWRLSAQARLARLGGSEPDLEPVPQRRPDPTR</sequence>
<feature type="domain" description="DNA replication/recombination mediator RecO N-terminal" evidence="9">
    <location>
        <begin position="1"/>
        <end position="70"/>
    </location>
</feature>
<comment type="caution">
    <text evidence="10">The sequence shown here is derived from an EMBL/GenBank/DDBJ whole genome shotgun (WGS) entry which is preliminary data.</text>
</comment>
<name>A0A8J2YZ04_9PROT</name>
<evidence type="ECO:0000256" key="4">
    <source>
        <dbReference type="ARBA" id="ARBA00023172"/>
    </source>
</evidence>
<dbReference type="InterPro" id="IPR012340">
    <property type="entry name" value="NA-bd_OB-fold"/>
</dbReference>
<keyword evidence="11" id="KW-1185">Reference proteome</keyword>
<dbReference type="GO" id="GO:0006310">
    <property type="term" value="P:DNA recombination"/>
    <property type="evidence" value="ECO:0007669"/>
    <property type="project" value="UniProtKB-UniRule"/>
</dbReference>
<dbReference type="Gene3D" id="2.40.50.140">
    <property type="entry name" value="Nucleic acid-binding proteins"/>
    <property type="match status" value="1"/>
</dbReference>
<evidence type="ECO:0000256" key="2">
    <source>
        <dbReference type="ARBA" id="ARBA00021310"/>
    </source>
</evidence>
<comment type="function">
    <text evidence="7">Involved in DNA repair and RecF pathway recombination.</text>
</comment>
<dbReference type="PANTHER" id="PTHR33991:SF1">
    <property type="entry name" value="DNA REPAIR PROTEIN RECO"/>
    <property type="match status" value="1"/>
</dbReference>
<keyword evidence="5 7" id="KW-0234">DNA repair</keyword>
<reference evidence="10" key="2">
    <citation type="submission" date="2020-09" db="EMBL/GenBank/DDBJ databases">
        <authorList>
            <person name="Sun Q."/>
            <person name="Zhou Y."/>
        </authorList>
    </citation>
    <scope>NUCLEOTIDE SEQUENCE</scope>
    <source>
        <strain evidence="10">CGMCC 1.15725</strain>
    </source>
</reference>
<dbReference type="AlphaFoldDB" id="A0A8J2YZ04"/>
<dbReference type="Pfam" id="PF02565">
    <property type="entry name" value="RecO_C"/>
    <property type="match status" value="1"/>
</dbReference>
<dbReference type="Gene3D" id="1.20.1440.120">
    <property type="entry name" value="Recombination protein O, C-terminal domain"/>
    <property type="match status" value="1"/>
</dbReference>
<dbReference type="InterPro" id="IPR042242">
    <property type="entry name" value="RecO_C"/>
</dbReference>
<dbReference type="SUPFAM" id="SSF57863">
    <property type="entry name" value="ArfGap/RecO-like zinc finger"/>
    <property type="match status" value="1"/>
</dbReference>
<evidence type="ECO:0000256" key="6">
    <source>
        <dbReference type="ARBA" id="ARBA00033409"/>
    </source>
</evidence>
<evidence type="ECO:0000313" key="11">
    <source>
        <dbReference type="Proteomes" id="UP000646365"/>
    </source>
</evidence>
<feature type="region of interest" description="Disordered" evidence="8">
    <location>
        <begin position="250"/>
        <end position="269"/>
    </location>
</feature>
<dbReference type="GO" id="GO:0043590">
    <property type="term" value="C:bacterial nucleoid"/>
    <property type="evidence" value="ECO:0007669"/>
    <property type="project" value="TreeGrafter"/>
</dbReference>
<dbReference type="EMBL" id="BMJQ01000017">
    <property type="protein sequence ID" value="GGF41007.1"/>
    <property type="molecule type" value="Genomic_DNA"/>
</dbReference>
<dbReference type="InterPro" id="IPR037278">
    <property type="entry name" value="ARFGAP/RecO"/>
</dbReference>
<proteinExistence type="inferred from homology"/>